<name>A0A3D9SQD1_9ACTN</name>
<dbReference type="Pfam" id="PF04024">
    <property type="entry name" value="PspC"/>
    <property type="match status" value="1"/>
</dbReference>
<evidence type="ECO:0000256" key="3">
    <source>
        <dbReference type="ARBA" id="ARBA00022692"/>
    </source>
</evidence>
<keyword evidence="10" id="KW-1185">Reference proteome</keyword>
<evidence type="ECO:0000256" key="2">
    <source>
        <dbReference type="ARBA" id="ARBA00022475"/>
    </source>
</evidence>
<dbReference type="EMBL" id="QTTT01000001">
    <property type="protein sequence ID" value="REE96690.1"/>
    <property type="molecule type" value="Genomic_DNA"/>
</dbReference>
<reference evidence="9 10" key="1">
    <citation type="submission" date="2018-08" db="EMBL/GenBank/DDBJ databases">
        <title>Sequencing the genomes of 1000 actinobacteria strains.</title>
        <authorList>
            <person name="Klenk H.-P."/>
        </authorList>
    </citation>
    <scope>NUCLEOTIDE SEQUENCE [LARGE SCALE GENOMIC DNA]</scope>
    <source>
        <strain evidence="9 10">DSM 43927</strain>
    </source>
</reference>
<gene>
    <name evidence="9" type="ORF">DFJ69_2134</name>
</gene>
<organism evidence="9 10">
    <name type="scientific">Thermomonospora umbrina</name>
    <dbReference type="NCBI Taxonomy" id="111806"/>
    <lineage>
        <taxon>Bacteria</taxon>
        <taxon>Bacillati</taxon>
        <taxon>Actinomycetota</taxon>
        <taxon>Actinomycetes</taxon>
        <taxon>Streptosporangiales</taxon>
        <taxon>Thermomonosporaceae</taxon>
        <taxon>Thermomonospora</taxon>
    </lineage>
</organism>
<keyword evidence="2" id="KW-1003">Cell membrane</keyword>
<comment type="caution">
    <text evidence="9">The sequence shown here is derived from an EMBL/GenBank/DDBJ whole genome shotgun (WGS) entry which is preliminary data.</text>
</comment>
<evidence type="ECO:0000313" key="10">
    <source>
        <dbReference type="Proteomes" id="UP000256661"/>
    </source>
</evidence>
<feature type="transmembrane region" description="Helical" evidence="7">
    <location>
        <begin position="60"/>
        <end position="83"/>
    </location>
</feature>
<feature type="compositionally biased region" description="Low complexity" evidence="6">
    <location>
        <begin position="1"/>
        <end position="18"/>
    </location>
</feature>
<evidence type="ECO:0000256" key="1">
    <source>
        <dbReference type="ARBA" id="ARBA00004162"/>
    </source>
</evidence>
<evidence type="ECO:0000256" key="5">
    <source>
        <dbReference type="ARBA" id="ARBA00023136"/>
    </source>
</evidence>
<sequence length="124" mass="13352">MDNDTNTTAETTDTPITDSAAPRMKEPTRQLRRPVEGRLIGGVCAGAGDFLGVDANVVRLMLGVFTVFGGSGIALYVLGWLLIPETGRDTSIAQDVINKNRDNPKVQNTVAKTRDAFNKTMASR</sequence>
<proteinExistence type="predicted"/>
<dbReference type="PANTHER" id="PTHR33885:SF3">
    <property type="entry name" value="PHAGE SHOCK PROTEIN C"/>
    <property type="match status" value="1"/>
</dbReference>
<evidence type="ECO:0000256" key="6">
    <source>
        <dbReference type="SAM" id="MobiDB-lite"/>
    </source>
</evidence>
<feature type="compositionally biased region" description="Basic and acidic residues" evidence="6">
    <location>
        <begin position="23"/>
        <end position="32"/>
    </location>
</feature>
<feature type="domain" description="Phage shock protein PspC N-terminal" evidence="8">
    <location>
        <begin position="29"/>
        <end position="85"/>
    </location>
</feature>
<dbReference type="AlphaFoldDB" id="A0A3D9SQD1"/>
<evidence type="ECO:0000256" key="7">
    <source>
        <dbReference type="SAM" id="Phobius"/>
    </source>
</evidence>
<comment type="subcellular location">
    <subcellularLocation>
        <location evidence="1">Cell membrane</location>
        <topology evidence="1">Single-pass membrane protein</topology>
    </subcellularLocation>
</comment>
<keyword evidence="3 7" id="KW-0812">Transmembrane</keyword>
<dbReference type="RefSeq" id="WP_245974234.1">
    <property type="nucleotide sequence ID" value="NZ_QTTT01000001.1"/>
</dbReference>
<dbReference type="Proteomes" id="UP000256661">
    <property type="component" value="Unassembled WGS sequence"/>
</dbReference>
<keyword evidence="5 7" id="KW-0472">Membrane</keyword>
<keyword evidence="4 7" id="KW-1133">Transmembrane helix</keyword>
<protein>
    <submittedName>
        <fullName evidence="9">Phage shock protein C (PspC) family protein</fullName>
    </submittedName>
</protein>
<dbReference type="PANTHER" id="PTHR33885">
    <property type="entry name" value="PHAGE SHOCK PROTEIN C"/>
    <property type="match status" value="1"/>
</dbReference>
<dbReference type="InterPro" id="IPR052027">
    <property type="entry name" value="PspC"/>
</dbReference>
<dbReference type="GO" id="GO:0005886">
    <property type="term" value="C:plasma membrane"/>
    <property type="evidence" value="ECO:0007669"/>
    <property type="project" value="UniProtKB-SubCell"/>
</dbReference>
<evidence type="ECO:0000256" key="4">
    <source>
        <dbReference type="ARBA" id="ARBA00022989"/>
    </source>
</evidence>
<evidence type="ECO:0000259" key="8">
    <source>
        <dbReference type="Pfam" id="PF04024"/>
    </source>
</evidence>
<feature type="region of interest" description="Disordered" evidence="6">
    <location>
        <begin position="1"/>
        <end position="32"/>
    </location>
</feature>
<accession>A0A3D9SQD1</accession>
<evidence type="ECO:0000313" key="9">
    <source>
        <dbReference type="EMBL" id="REE96690.1"/>
    </source>
</evidence>
<dbReference type="InterPro" id="IPR007168">
    <property type="entry name" value="Phageshock_PspC_N"/>
</dbReference>